<dbReference type="PANTHER" id="PTHR48104:SF30">
    <property type="entry name" value="METACASPASE-1"/>
    <property type="match status" value="1"/>
</dbReference>
<sequence>MVQTTQKDFPDHTRTSNSIERRKWALLIGVDHYIPGDKRAIHFSHLRGCVEDVQRIERYLQTRSAGACNIVKLMAIRNDHGDEPVGDRMTWPTFENIKRAIEDIGNEVTKGDLVYIHYSGHGILRRHLGTLENPGGGDAVTGTALALTDVMAGGAYLTGYQLGVWVRKLVQFRKVRVCLVLDSCFSGSGFRANRQADFDIRTSDTDSPDEQLLKVDEAADEDARSMESELDARFGSEKEDGEYRNANLRRSWLSRPWGCTVISSCQLDQQAGESLFDPDDQYRLALKAMTLVSRGFASTKTNMFFSHGELQESNNTSIQDGDLAVMEAWAFQSSKPIVRLLGLGGCTDLESELEEALSGSLSLFADDVPRDYSFTVSINDAEQINIRDDRDPDGQDWVPNIPANDPNRARKTAHILNHMARFNALKSIDHGLLSRALSRDDFIFEPLDDSTLWRPLAKLGSGMYEARHGQIIRLLFRNIGPATNVHLAIFSFNSTRGIEKFYPEDGQPMALVYPCNTSEASFASQEHFVRLQMHIPPKANPGDSDTVDLYRAYVYQGNSPPSWDELSLPDLPNDARNITEELPVEPVLEEHSGRSDDMRNARRLPGNLSKGLDSLKVSEDPWTFLEFRIRIRA</sequence>
<dbReference type="PANTHER" id="PTHR48104">
    <property type="entry name" value="METACASPASE-4"/>
    <property type="match status" value="1"/>
</dbReference>
<dbReference type="InterPro" id="IPR011600">
    <property type="entry name" value="Pept_C14_caspase"/>
</dbReference>
<dbReference type="InterPro" id="IPR050452">
    <property type="entry name" value="Metacaspase"/>
</dbReference>
<gene>
    <name evidence="3" type="ORF">CGLO_07857</name>
</gene>
<dbReference type="OrthoDB" id="3223806at2759"/>
<name>T0KI63_COLGC</name>
<reference evidence="4" key="1">
    <citation type="journal article" date="2013" name="Mol. Plant Microbe Interact.">
        <title>Global aspects of pacC regulation of pathogenicity genes in Colletotrichum gloeosporioides as revealed by transcriptome analysis.</title>
        <authorList>
            <person name="Alkan N."/>
            <person name="Meng X."/>
            <person name="Friedlander G."/>
            <person name="Reuveni E."/>
            <person name="Sukno S."/>
            <person name="Sherman A."/>
            <person name="Thon M."/>
            <person name="Fluhr R."/>
            <person name="Prusky D."/>
        </authorList>
    </citation>
    <scope>NUCLEOTIDE SEQUENCE [LARGE SCALE GENOMIC DNA]</scope>
    <source>
        <strain evidence="4">Cg-14</strain>
    </source>
</reference>
<feature type="domain" description="Peptidase C14 caspase" evidence="2">
    <location>
        <begin position="22"/>
        <end position="239"/>
    </location>
</feature>
<evidence type="ECO:0000313" key="4">
    <source>
        <dbReference type="Proteomes" id="UP000015530"/>
    </source>
</evidence>
<dbReference type="Pfam" id="PF00656">
    <property type="entry name" value="Peptidase_C14"/>
    <property type="match status" value="1"/>
</dbReference>
<evidence type="ECO:0000313" key="3">
    <source>
        <dbReference type="EMBL" id="EQB52503.1"/>
    </source>
</evidence>
<dbReference type="EMBL" id="AMYD01001585">
    <property type="protein sequence ID" value="EQB52503.1"/>
    <property type="molecule type" value="Genomic_DNA"/>
</dbReference>
<dbReference type="Proteomes" id="UP000015530">
    <property type="component" value="Unassembled WGS sequence"/>
</dbReference>
<evidence type="ECO:0000259" key="2">
    <source>
        <dbReference type="Pfam" id="PF00656"/>
    </source>
</evidence>
<dbReference type="AlphaFoldDB" id="T0KI63"/>
<comment type="similarity">
    <text evidence="1">Belongs to the peptidase C14B family.</text>
</comment>
<dbReference type="GO" id="GO:0004197">
    <property type="term" value="F:cysteine-type endopeptidase activity"/>
    <property type="evidence" value="ECO:0007669"/>
    <property type="project" value="InterPro"/>
</dbReference>
<protein>
    <submittedName>
        <fullName evidence="3">Caspase domain-containing protein</fullName>
    </submittedName>
</protein>
<evidence type="ECO:0000256" key="1">
    <source>
        <dbReference type="ARBA" id="ARBA00009005"/>
    </source>
</evidence>
<dbReference type="GO" id="GO:0006508">
    <property type="term" value="P:proteolysis"/>
    <property type="evidence" value="ECO:0007669"/>
    <property type="project" value="InterPro"/>
</dbReference>
<dbReference type="GO" id="GO:0005737">
    <property type="term" value="C:cytoplasm"/>
    <property type="evidence" value="ECO:0007669"/>
    <property type="project" value="TreeGrafter"/>
</dbReference>
<dbReference type="HOGENOM" id="CLU_016732_0_0_1"/>
<accession>T0KI63</accession>
<dbReference type="Gene3D" id="3.40.50.1460">
    <property type="match status" value="1"/>
</dbReference>
<proteinExistence type="inferred from homology"/>
<comment type="caution">
    <text evidence="3">The sequence shown here is derived from an EMBL/GenBank/DDBJ whole genome shotgun (WGS) entry which is preliminary data.</text>
</comment>
<organism evidence="3 4">
    <name type="scientific">Colletotrichum gloeosporioides (strain Cg-14)</name>
    <name type="common">Anthracnose fungus</name>
    <name type="synonym">Glomerella cingulata</name>
    <dbReference type="NCBI Taxonomy" id="1237896"/>
    <lineage>
        <taxon>Eukaryota</taxon>
        <taxon>Fungi</taxon>
        <taxon>Dikarya</taxon>
        <taxon>Ascomycota</taxon>
        <taxon>Pezizomycotina</taxon>
        <taxon>Sordariomycetes</taxon>
        <taxon>Hypocreomycetidae</taxon>
        <taxon>Glomerellales</taxon>
        <taxon>Glomerellaceae</taxon>
        <taxon>Colletotrichum</taxon>
        <taxon>Colletotrichum gloeosporioides species complex</taxon>
    </lineage>
</organism>